<evidence type="ECO:0000313" key="1">
    <source>
        <dbReference type="EMBL" id="PXX42478.1"/>
    </source>
</evidence>
<dbReference type="OrthoDB" id="9940314at2"/>
<gene>
    <name evidence="1" type="ORF">DFR42_105136</name>
</gene>
<dbReference type="Proteomes" id="UP000247792">
    <property type="component" value="Unassembled WGS sequence"/>
</dbReference>
<evidence type="ECO:0000313" key="2">
    <source>
        <dbReference type="Proteomes" id="UP000247792"/>
    </source>
</evidence>
<proteinExistence type="predicted"/>
<keyword evidence="2" id="KW-1185">Reference proteome</keyword>
<accession>A0A318J3Z6</accession>
<name>A0A318J3Z6_9BURK</name>
<dbReference type="RefSeq" id="WP_146218863.1">
    <property type="nucleotide sequence ID" value="NZ_QJKB01000005.1"/>
</dbReference>
<comment type="caution">
    <text evidence="1">The sequence shown here is derived from an EMBL/GenBank/DDBJ whole genome shotgun (WGS) entry which is preliminary data.</text>
</comment>
<organism evidence="1 2">
    <name type="scientific">Undibacterium pigrum</name>
    <dbReference type="NCBI Taxonomy" id="401470"/>
    <lineage>
        <taxon>Bacteria</taxon>
        <taxon>Pseudomonadati</taxon>
        <taxon>Pseudomonadota</taxon>
        <taxon>Betaproteobacteria</taxon>
        <taxon>Burkholderiales</taxon>
        <taxon>Oxalobacteraceae</taxon>
        <taxon>Undibacterium</taxon>
    </lineage>
</organism>
<dbReference type="EMBL" id="QJKB01000005">
    <property type="protein sequence ID" value="PXX42478.1"/>
    <property type="molecule type" value="Genomic_DNA"/>
</dbReference>
<protein>
    <submittedName>
        <fullName evidence="1">Uncharacterized protein</fullName>
    </submittedName>
</protein>
<reference evidence="1 2" key="1">
    <citation type="submission" date="2018-05" db="EMBL/GenBank/DDBJ databases">
        <title>Genomic Encyclopedia of Type Strains, Phase IV (KMG-IV): sequencing the most valuable type-strain genomes for metagenomic binning, comparative biology and taxonomic classification.</title>
        <authorList>
            <person name="Goeker M."/>
        </authorList>
    </citation>
    <scope>NUCLEOTIDE SEQUENCE [LARGE SCALE GENOMIC DNA]</scope>
    <source>
        <strain evidence="1 2">DSM 19792</strain>
    </source>
</reference>
<sequence length="381" mass="39307">MTTQLPICHIQTLLPQCLPQTSPVVCHIVTQPPQCLPHTSPVICHVTQPPQCLPQTLVGPVCQHVTSPVICHIVTHNNPLCGIQCQAGTHIPVTTTFNTTIVQTQTPVLHGGLAAPAQAQNFAGAAAPAPQYAAQANVGPTGVQHCTAAPQFCGNTAWQPCPPIGPTGVQHCTAAPQVCGNTAWQACPPPQAQMAAHPTTNPTANTHCFVCPPATVDAYQAAPQQAQAMNPTAATHCFVCPPPTLEAQQQVGPTGVQHCTAAPQFCGHTAWHGCQPPLSAPPNCPTVAAAVCHTAATVCTQTVAPTHLLGCTCLPMTVGPVIPTNHMPICGNTCLPMTVGPVIPTHNMPICGHTCLPMTIGPVIPTHNMPICGNVTATGLC</sequence>
<dbReference type="AlphaFoldDB" id="A0A318J3Z6"/>